<evidence type="ECO:0000256" key="2">
    <source>
        <dbReference type="ARBA" id="ARBA00022801"/>
    </source>
</evidence>
<evidence type="ECO:0000256" key="3">
    <source>
        <dbReference type="ARBA" id="ARBA00023295"/>
    </source>
</evidence>
<dbReference type="Pfam" id="PF00150">
    <property type="entry name" value="Cellulase"/>
    <property type="match status" value="1"/>
</dbReference>
<sequence length="528" mass="57640">MAAASSLPLLHAAEPKRVTVCPGAGDEKVLKLDGEEVVLLGGNYVLKTQPYFPPKEVVLANAKQMADGLKASGYTPKPASDGAPRTARPCVRLGCMWEGAMPNSAGPVDPTWAANLKTTIEAFAEHGVYVFLDVHMDAFSTTNGGDGLPWWVGSHMQSNVTRESASGNCCCCTTPSYITNPQNPMTIVCPSWLACCCNIRGVQTQGDDPWAAYAVGTDLGNPASMNVGNLSMRLNNNDSAWQAGTLVWVTQVHNYAARFYQCGSGADRQALFEPYLQFLRFLCGIWEQHWNVVALEVLNEPVLGGLPSWYQFLTNRRNLFDLYASVLEELGKSEPPIRTPLALQDGFGSLARASCLMRLLSCVPISSKAKKLLREWGEKNQLILSFHWYPGLGCLAHNQVIRAEEFVKVAKEESKELMASSPLFMSEFYMPDGETLASFLARFADLGCSSSTYWQYVDTDYTQTSGWYKYPPSVTQYGEPISREGDVNPKAWAAYEKTVADGSYWGGLVCGAGGGQNNVLSKLSSIAS</sequence>
<dbReference type="SUPFAM" id="SSF51445">
    <property type="entry name" value="(Trans)glycosidases"/>
    <property type="match status" value="1"/>
</dbReference>
<dbReference type="PANTHER" id="PTHR31308:SF3">
    <property type="entry name" value="ENDOGLYCOCERAMIDASE"/>
    <property type="match status" value="1"/>
</dbReference>
<dbReference type="InterPro" id="IPR001547">
    <property type="entry name" value="Glyco_hydro_5"/>
</dbReference>
<organism evidence="6 7">
    <name type="scientific">Symbiodinium microadriaticum</name>
    <name type="common">Dinoflagellate</name>
    <name type="synonym">Zooxanthella microadriatica</name>
    <dbReference type="NCBI Taxonomy" id="2951"/>
    <lineage>
        <taxon>Eukaryota</taxon>
        <taxon>Sar</taxon>
        <taxon>Alveolata</taxon>
        <taxon>Dinophyceae</taxon>
        <taxon>Suessiales</taxon>
        <taxon>Symbiodiniaceae</taxon>
        <taxon>Symbiodinium</taxon>
    </lineage>
</organism>
<dbReference type="OrthoDB" id="1887033at2759"/>
<dbReference type="GO" id="GO:0004553">
    <property type="term" value="F:hydrolase activity, hydrolyzing O-glycosyl compounds"/>
    <property type="evidence" value="ECO:0007669"/>
    <property type="project" value="InterPro"/>
</dbReference>
<dbReference type="PANTHER" id="PTHR31308">
    <property type="match status" value="1"/>
</dbReference>
<dbReference type="EMBL" id="LSRX01002163">
    <property type="protein sequence ID" value="OLP76035.1"/>
    <property type="molecule type" value="Genomic_DNA"/>
</dbReference>
<dbReference type="AlphaFoldDB" id="A0A1Q9BZD9"/>
<proteinExistence type="inferred from homology"/>
<name>A0A1Q9BZD9_SYMMI</name>
<evidence type="ECO:0000259" key="5">
    <source>
        <dbReference type="Pfam" id="PF00150"/>
    </source>
</evidence>
<feature type="domain" description="Glycoside hydrolase family 5" evidence="5">
    <location>
        <begin position="90"/>
        <end position="148"/>
    </location>
</feature>
<accession>A0A1Q9BZD9</accession>
<keyword evidence="7" id="KW-1185">Reference proteome</keyword>
<keyword evidence="2 4" id="KW-0378">Hydrolase</keyword>
<evidence type="ECO:0000256" key="1">
    <source>
        <dbReference type="ARBA" id="ARBA00005641"/>
    </source>
</evidence>
<dbReference type="InterPro" id="IPR017853">
    <property type="entry name" value="GH"/>
</dbReference>
<dbReference type="Proteomes" id="UP000186817">
    <property type="component" value="Unassembled WGS sequence"/>
</dbReference>
<evidence type="ECO:0000256" key="4">
    <source>
        <dbReference type="RuleBase" id="RU361153"/>
    </source>
</evidence>
<protein>
    <recommendedName>
        <fullName evidence="5">Glycoside hydrolase family 5 domain-containing protein</fullName>
    </recommendedName>
</protein>
<dbReference type="InterPro" id="IPR052066">
    <property type="entry name" value="Glycosphingolipid_Hydrolases"/>
</dbReference>
<dbReference type="Gene3D" id="3.20.20.80">
    <property type="entry name" value="Glycosidases"/>
    <property type="match status" value="1"/>
</dbReference>
<gene>
    <name evidence="6" type="ORF">AK812_SmicGene44082</name>
</gene>
<reference evidence="6 7" key="1">
    <citation type="submission" date="2016-02" db="EMBL/GenBank/DDBJ databases">
        <title>Genome analysis of coral dinoflagellate symbionts highlights evolutionary adaptations to a symbiotic lifestyle.</title>
        <authorList>
            <person name="Aranda M."/>
            <person name="Li Y."/>
            <person name="Liew Y.J."/>
            <person name="Baumgarten S."/>
            <person name="Simakov O."/>
            <person name="Wilson M."/>
            <person name="Piel J."/>
            <person name="Ashoor H."/>
            <person name="Bougouffa S."/>
            <person name="Bajic V.B."/>
            <person name="Ryu T."/>
            <person name="Ravasi T."/>
            <person name="Bayer T."/>
            <person name="Micklem G."/>
            <person name="Kim H."/>
            <person name="Bhak J."/>
            <person name="Lajeunesse T.C."/>
            <person name="Voolstra C.R."/>
        </authorList>
    </citation>
    <scope>NUCLEOTIDE SEQUENCE [LARGE SCALE GENOMIC DNA]</scope>
    <source>
        <strain evidence="6 7">CCMP2467</strain>
    </source>
</reference>
<dbReference type="GO" id="GO:0000272">
    <property type="term" value="P:polysaccharide catabolic process"/>
    <property type="evidence" value="ECO:0007669"/>
    <property type="project" value="InterPro"/>
</dbReference>
<comment type="caution">
    <text evidence="6">The sequence shown here is derived from an EMBL/GenBank/DDBJ whole genome shotgun (WGS) entry which is preliminary data.</text>
</comment>
<keyword evidence="3 4" id="KW-0326">Glycosidase</keyword>
<evidence type="ECO:0000313" key="7">
    <source>
        <dbReference type="Proteomes" id="UP000186817"/>
    </source>
</evidence>
<comment type="similarity">
    <text evidence="1 4">Belongs to the glycosyl hydrolase 5 (cellulase A) family.</text>
</comment>
<evidence type="ECO:0000313" key="6">
    <source>
        <dbReference type="EMBL" id="OLP76035.1"/>
    </source>
</evidence>